<reference evidence="1 2" key="1">
    <citation type="submission" date="2008-02" db="EMBL/GenBank/DDBJ databases">
        <title>A 6x draft sequence assembly of the Pongo pygmaeus abelii genome.</title>
        <authorList>
            <person name="Wilson R.K."/>
            <person name="Mardis E."/>
        </authorList>
    </citation>
    <scope>NUCLEOTIDE SEQUENCE [LARGE SCALE GENOMIC DNA]</scope>
</reference>
<dbReference type="PANTHER" id="PTHR12138:SF162">
    <property type="entry name" value="CHROMOSOME UNDETERMINED SCAFFOLD_275, WHOLE GENOME SHOTGUN SEQUENCE"/>
    <property type="match status" value="1"/>
</dbReference>
<reference evidence="1" key="3">
    <citation type="submission" date="2025-09" db="UniProtKB">
        <authorList>
            <consortium name="Ensembl"/>
        </authorList>
    </citation>
    <scope>IDENTIFICATION</scope>
</reference>
<evidence type="ECO:0000313" key="1">
    <source>
        <dbReference type="Ensembl" id="ENSPPYP00000040368.1"/>
    </source>
</evidence>
<proteinExistence type="predicted"/>
<organism evidence="1 2">
    <name type="scientific">Pongo abelii</name>
    <name type="common">Sumatran orangutan</name>
    <name type="synonym">Pongo pygmaeus abelii</name>
    <dbReference type="NCBI Taxonomy" id="9601"/>
    <lineage>
        <taxon>Eukaryota</taxon>
        <taxon>Metazoa</taxon>
        <taxon>Chordata</taxon>
        <taxon>Craniata</taxon>
        <taxon>Vertebrata</taxon>
        <taxon>Euteleostomi</taxon>
        <taxon>Mammalia</taxon>
        <taxon>Eutheria</taxon>
        <taxon>Euarchontoglires</taxon>
        <taxon>Primates</taxon>
        <taxon>Haplorrhini</taxon>
        <taxon>Catarrhini</taxon>
        <taxon>Hominidae</taxon>
        <taxon>Pongo</taxon>
    </lineage>
</organism>
<dbReference type="PANTHER" id="PTHR12138">
    <property type="entry name" value="PRIMATE-EXPANDED PROTEIN FAMILY"/>
    <property type="match status" value="1"/>
</dbReference>
<evidence type="ECO:0000313" key="2">
    <source>
        <dbReference type="Proteomes" id="UP000001595"/>
    </source>
</evidence>
<protein>
    <submittedName>
        <fullName evidence="1">Uncharacterized protein</fullName>
    </submittedName>
</protein>
<dbReference type="PRINTS" id="PR02045">
    <property type="entry name" value="F138DOMAIN"/>
</dbReference>
<keyword evidence="2" id="KW-1185">Reference proteome</keyword>
<accession>A0A8I5YU15</accession>
<dbReference type="Proteomes" id="UP000001595">
    <property type="component" value="Chromosome 10"/>
</dbReference>
<name>A0A8I5YU15_PONAB</name>
<sequence length="143" mass="15066">MGFHHVGQAGLELLTSGDPPASASQSAGITGVSHCTRPIFVFFVEMGLCHVAQAGLKLLGLSDLPALASQSAGITGVSHHAQLCTLNSFTEFASWGAQLGQLLREKNKDTAYQRCQLTGPGALVTKQRNWNRLGLSLQSSGSF</sequence>
<dbReference type="Ensembl" id="ENSPPYT00000034560.1">
    <property type="protein sequence ID" value="ENSPPYP00000040368.1"/>
    <property type="gene ID" value="ENSPPYG00000030129.1"/>
</dbReference>
<reference evidence="1" key="2">
    <citation type="submission" date="2025-08" db="UniProtKB">
        <authorList>
            <consortium name="Ensembl"/>
        </authorList>
    </citation>
    <scope>IDENTIFICATION</scope>
</reference>
<dbReference type="GeneTree" id="ENSGT01120000271815"/>
<dbReference type="AlphaFoldDB" id="A0A8I5YU15"/>